<protein>
    <submittedName>
        <fullName evidence="1">Uncharacterized protein</fullName>
    </submittedName>
</protein>
<dbReference type="EMBL" id="CP101185">
    <property type="protein sequence ID" value="UYV98467.1"/>
    <property type="molecule type" value="Genomic_DNA"/>
</dbReference>
<evidence type="ECO:0000313" key="1">
    <source>
        <dbReference type="EMBL" id="UYV98467.1"/>
    </source>
</evidence>
<name>A0AAX3EN33_PAEUR</name>
<evidence type="ECO:0000313" key="2">
    <source>
        <dbReference type="Proteomes" id="UP001163293"/>
    </source>
</evidence>
<dbReference type="Proteomes" id="UP001163293">
    <property type="component" value="Chromosome"/>
</dbReference>
<organism evidence="1 2">
    <name type="scientific">Paenarthrobacter ureafaciens</name>
    <dbReference type="NCBI Taxonomy" id="37931"/>
    <lineage>
        <taxon>Bacteria</taxon>
        <taxon>Bacillati</taxon>
        <taxon>Actinomycetota</taxon>
        <taxon>Actinomycetes</taxon>
        <taxon>Micrococcales</taxon>
        <taxon>Micrococcaceae</taxon>
        <taxon>Paenarthrobacter</taxon>
    </lineage>
</organism>
<dbReference type="RefSeq" id="WP_139126802.1">
    <property type="nucleotide sequence ID" value="NZ_CP043010.1"/>
</dbReference>
<dbReference type="AlphaFoldDB" id="A0AAX3EN33"/>
<reference evidence="1" key="1">
    <citation type="submission" date="2022-07" db="EMBL/GenBank/DDBJ databases">
        <authorList>
            <person name="Wu T."/>
        </authorList>
    </citation>
    <scope>NUCLEOTIDE SEQUENCE</scope>
    <source>
        <strain evidence="1">SD-1</strain>
    </source>
</reference>
<proteinExistence type="predicted"/>
<accession>A0AAX3EN33</accession>
<gene>
    <name evidence="1" type="ORF">NL394_04355</name>
</gene>
<sequence>MTYVFKGGLERPGKMTRILGPWVLLSLNESHIEFQMRFRWLARLAGPWRIERSAIRRVYLGRLNVLTPAQVNFLAEENMPWTFLARTPQAVLDAAEKLGYPVRPEAPDSTA</sequence>
<keyword evidence="2" id="KW-1185">Reference proteome</keyword>